<sequence>MDWFTQSGTDLFIRVRVTPNAARNAVAGLVMRADNRQFLAIRTSALAENGKANSAVIAIVAKALGVTKTSIAIATGSQSREKTLLISSPSESAIAKLAQLHEQQAASQ</sequence>
<dbReference type="GO" id="GO:0005737">
    <property type="term" value="C:cytoplasm"/>
    <property type="evidence" value="ECO:0007669"/>
    <property type="project" value="TreeGrafter"/>
</dbReference>
<proteinExistence type="inferred from homology"/>
<dbReference type="HAMAP" id="MF_00634">
    <property type="entry name" value="UPF0235"/>
    <property type="match status" value="1"/>
</dbReference>
<dbReference type="RefSeq" id="WP_164735045.1">
    <property type="nucleotide sequence ID" value="NZ_BMKB01000001.1"/>
</dbReference>
<comment type="caution">
    <text evidence="3">The sequence shown here is derived from an EMBL/GenBank/DDBJ whole genome shotgun (WGS) entry which is preliminary data.</text>
</comment>
<organism evidence="3 4">
    <name type="scientific">Pelagibacterium lentulum</name>
    <dbReference type="NCBI Taxonomy" id="2029865"/>
    <lineage>
        <taxon>Bacteria</taxon>
        <taxon>Pseudomonadati</taxon>
        <taxon>Pseudomonadota</taxon>
        <taxon>Alphaproteobacteria</taxon>
        <taxon>Hyphomicrobiales</taxon>
        <taxon>Devosiaceae</taxon>
        <taxon>Pelagibacterium</taxon>
    </lineage>
</organism>
<evidence type="ECO:0000313" key="4">
    <source>
        <dbReference type="Proteomes" id="UP000596977"/>
    </source>
</evidence>
<accession>A0A916R686</accession>
<protein>
    <recommendedName>
        <fullName evidence="2">UPF0235 protein GCM10011499_03130</fullName>
    </recommendedName>
</protein>
<keyword evidence="4" id="KW-1185">Reference proteome</keyword>
<dbReference type="AlphaFoldDB" id="A0A916R686"/>
<reference evidence="3 4" key="1">
    <citation type="journal article" date="2014" name="Int. J. Syst. Evol. Microbiol.">
        <title>Complete genome sequence of Corynebacterium casei LMG S-19264T (=DSM 44701T), isolated from a smear-ripened cheese.</title>
        <authorList>
            <consortium name="US DOE Joint Genome Institute (JGI-PGF)"/>
            <person name="Walter F."/>
            <person name="Albersmeier A."/>
            <person name="Kalinowski J."/>
            <person name="Ruckert C."/>
        </authorList>
    </citation>
    <scope>NUCLEOTIDE SEQUENCE [LARGE SCALE GENOMIC DNA]</scope>
    <source>
        <strain evidence="3 4">CGMCC 1.15896</strain>
    </source>
</reference>
<dbReference type="PANTHER" id="PTHR13420">
    <property type="entry name" value="UPF0235 PROTEIN C15ORF40"/>
    <property type="match status" value="1"/>
</dbReference>
<evidence type="ECO:0000256" key="1">
    <source>
        <dbReference type="ARBA" id="ARBA00010364"/>
    </source>
</evidence>
<dbReference type="Proteomes" id="UP000596977">
    <property type="component" value="Unassembled WGS sequence"/>
</dbReference>
<gene>
    <name evidence="3" type="ORF">GCM10011499_03130</name>
</gene>
<evidence type="ECO:0000313" key="3">
    <source>
        <dbReference type="EMBL" id="GGA37142.1"/>
    </source>
</evidence>
<dbReference type="PANTHER" id="PTHR13420:SF7">
    <property type="entry name" value="UPF0235 PROTEIN C15ORF40"/>
    <property type="match status" value="1"/>
</dbReference>
<dbReference type="SMART" id="SM01152">
    <property type="entry name" value="DUF167"/>
    <property type="match status" value="1"/>
</dbReference>
<dbReference type="EMBL" id="BMKB01000001">
    <property type="protein sequence ID" value="GGA37142.1"/>
    <property type="molecule type" value="Genomic_DNA"/>
</dbReference>
<dbReference type="Pfam" id="PF02594">
    <property type="entry name" value="DUF167"/>
    <property type="match status" value="1"/>
</dbReference>
<dbReference type="InterPro" id="IPR003746">
    <property type="entry name" value="DUF167"/>
</dbReference>
<dbReference type="InterPro" id="IPR036591">
    <property type="entry name" value="YggU-like_sf"/>
</dbReference>
<dbReference type="Gene3D" id="3.30.1200.10">
    <property type="entry name" value="YggU-like"/>
    <property type="match status" value="1"/>
</dbReference>
<evidence type="ECO:0000256" key="2">
    <source>
        <dbReference type="HAMAP-Rule" id="MF_00634"/>
    </source>
</evidence>
<dbReference type="SUPFAM" id="SSF69786">
    <property type="entry name" value="YggU-like"/>
    <property type="match status" value="1"/>
</dbReference>
<name>A0A916R686_9HYPH</name>
<dbReference type="NCBIfam" id="TIGR00251">
    <property type="entry name" value="DUF167 family protein"/>
    <property type="match status" value="1"/>
</dbReference>
<comment type="similarity">
    <text evidence="1 2">Belongs to the UPF0235 family.</text>
</comment>